<proteinExistence type="predicted"/>
<evidence type="ECO:0000313" key="2">
    <source>
        <dbReference type="Proteomes" id="UP000789375"/>
    </source>
</evidence>
<dbReference type="AlphaFoldDB" id="A0A9N9HTR9"/>
<name>A0A9N9HTR9_FUNMO</name>
<comment type="caution">
    <text evidence="1">The sequence shown here is derived from an EMBL/GenBank/DDBJ whole genome shotgun (WGS) entry which is preliminary data.</text>
</comment>
<gene>
    <name evidence="1" type="ORF">FMOSSE_LOCUS14028</name>
</gene>
<feature type="non-terminal residue" evidence="1">
    <location>
        <position position="1"/>
    </location>
</feature>
<organism evidence="1 2">
    <name type="scientific">Funneliformis mosseae</name>
    <name type="common">Endomycorrhizal fungus</name>
    <name type="synonym">Glomus mosseae</name>
    <dbReference type="NCBI Taxonomy" id="27381"/>
    <lineage>
        <taxon>Eukaryota</taxon>
        <taxon>Fungi</taxon>
        <taxon>Fungi incertae sedis</taxon>
        <taxon>Mucoromycota</taxon>
        <taxon>Glomeromycotina</taxon>
        <taxon>Glomeromycetes</taxon>
        <taxon>Glomerales</taxon>
        <taxon>Glomeraceae</taxon>
        <taxon>Funneliformis</taxon>
    </lineage>
</organism>
<keyword evidence="2" id="KW-1185">Reference proteome</keyword>
<dbReference type="EMBL" id="CAJVPP010009603">
    <property type="protein sequence ID" value="CAG8705855.1"/>
    <property type="molecule type" value="Genomic_DNA"/>
</dbReference>
<feature type="non-terminal residue" evidence="1">
    <location>
        <position position="257"/>
    </location>
</feature>
<evidence type="ECO:0000313" key="1">
    <source>
        <dbReference type="EMBL" id="CAG8705855.1"/>
    </source>
</evidence>
<reference evidence="1" key="1">
    <citation type="submission" date="2021-06" db="EMBL/GenBank/DDBJ databases">
        <authorList>
            <person name="Kallberg Y."/>
            <person name="Tangrot J."/>
            <person name="Rosling A."/>
        </authorList>
    </citation>
    <scope>NUCLEOTIDE SEQUENCE</scope>
    <source>
        <strain evidence="1">87-6 pot B 2015</strain>
    </source>
</reference>
<accession>A0A9N9HTR9</accession>
<protein>
    <submittedName>
        <fullName evidence="1">7115_t:CDS:1</fullName>
    </submittedName>
</protein>
<sequence>QRNRLSIVKESATSIESPSTIADLFLAATSFYELPPANIQVCFQIHAYHIRFSLNDSIISLLPDKNIPNALETLIQNSKKLQLLPAKRKDFVKRLTNLIWYIDSYWHKFTRRSFYMPLFVQQLPEYQKDRVYNLYYEESHHKKEEINSVQKSIVQPWALKSKWESFQIEVIQLCEACQNYIRYLEIDHIKVEDLPICEDIKPKYQPIINILNTVREFEPICIDEYLPVNSLKRPVFLKEMSLSSPMTLYIYYYGNYL</sequence>
<dbReference type="Proteomes" id="UP000789375">
    <property type="component" value="Unassembled WGS sequence"/>
</dbReference>